<feature type="binding site" evidence="7 11">
    <location>
        <position position="243"/>
    </location>
    <ligand>
        <name>[4Fe-4S] cluster</name>
        <dbReference type="ChEBI" id="CHEBI:49883"/>
    </ligand>
</feature>
<comment type="catalytic activity">
    <reaction evidence="7 8">
        <text>5-phospho-beta-D-ribosylamine + L-glutamate + diphosphate = 5-phospho-alpha-D-ribose 1-diphosphate + L-glutamine + H2O</text>
        <dbReference type="Rhea" id="RHEA:14905"/>
        <dbReference type="ChEBI" id="CHEBI:15377"/>
        <dbReference type="ChEBI" id="CHEBI:29985"/>
        <dbReference type="ChEBI" id="CHEBI:33019"/>
        <dbReference type="ChEBI" id="CHEBI:58017"/>
        <dbReference type="ChEBI" id="CHEBI:58359"/>
        <dbReference type="ChEBI" id="CHEBI:58681"/>
        <dbReference type="EC" id="2.4.2.14"/>
    </reaction>
</comment>
<evidence type="ECO:0000256" key="5">
    <source>
        <dbReference type="ARBA" id="ARBA00022755"/>
    </source>
</evidence>
<keyword evidence="4 7" id="KW-0808">Transferase</keyword>
<dbReference type="PANTHER" id="PTHR11907">
    <property type="entry name" value="AMIDOPHOSPHORIBOSYLTRANSFERASE"/>
    <property type="match status" value="1"/>
</dbReference>
<evidence type="ECO:0000256" key="1">
    <source>
        <dbReference type="ARBA" id="ARBA00005209"/>
    </source>
</evidence>
<sequence length="450" mass="49674">MDRCGLFAIFNNNTDVLQTAESIYYGLFSMQHRGMEAAGICINQNGRFKYKKEEGLVIDIFDAQTLAGMQGHAGIGHVLRYAQGDPRELAQPIVIRYTNGQMAVALNGGLTNTDELRRELELQGAVFQTSEDAEIISVLISRARNRYDEIEDAIASIMPKLKGAYSLLVMTPGKVIGVRDPLGIRPLIIGKKKNSYYLSSETCAYNELGIETLREVDPGEIVILKESGIRSLQTGQAEEKAFCAYEFVYHSRPDSVIENMEVYEVRSRMGEQLASETGVPADVVVWVPNSGLAAATGYARAAGLPLEDAFIKNKFYYNKFIQPTEEMMRRGVTMKLAVIKSRVKGQRVVVVDDSMVKGDTGKILVDLLKDAGAEEVHLRIAAPEVKHHCDYGGNDKDEEALVSNRKTPEEIKDMIGADSVAFLSLDGFRQACRREAGGLCMACFDGNYPV</sequence>
<evidence type="ECO:0000313" key="14">
    <source>
        <dbReference type="Proteomes" id="UP000824164"/>
    </source>
</evidence>
<comment type="caution">
    <text evidence="13">The sequence shown here is derived from an EMBL/GenBank/DDBJ whole genome shotgun (WGS) entry which is preliminary data.</text>
</comment>
<dbReference type="EC" id="2.4.2.14" evidence="7"/>
<feature type="active site" description="Nucleophile" evidence="7 9">
    <location>
        <position position="4"/>
    </location>
</feature>
<gene>
    <name evidence="7" type="primary">purF</name>
    <name evidence="13" type="ORF">IAB63_09540</name>
</gene>
<name>A0A9D1HHQ0_9FIRM</name>
<keyword evidence="7 10" id="KW-0479">Metal-binding</keyword>
<dbReference type="Gene3D" id="3.60.20.10">
    <property type="entry name" value="Glutamine Phosphoribosylpyrophosphate, subunit 1, domain 1"/>
    <property type="match status" value="1"/>
</dbReference>
<dbReference type="PIRSF" id="PIRSF000485">
    <property type="entry name" value="Amd_phspho_trans"/>
    <property type="match status" value="1"/>
</dbReference>
<evidence type="ECO:0000256" key="10">
    <source>
        <dbReference type="PIRSR" id="PIRSR000485-2"/>
    </source>
</evidence>
<feature type="binding site" evidence="7 10">
    <location>
        <position position="353"/>
    </location>
    <ligand>
        <name>Mg(2+)</name>
        <dbReference type="ChEBI" id="CHEBI:18420"/>
    </ligand>
</feature>
<dbReference type="Gene3D" id="3.40.50.2020">
    <property type="match status" value="1"/>
</dbReference>
<dbReference type="AlphaFoldDB" id="A0A9D1HHQ0"/>
<evidence type="ECO:0000256" key="9">
    <source>
        <dbReference type="PIRSR" id="PIRSR000485-1"/>
    </source>
</evidence>
<dbReference type="HAMAP" id="MF_01931">
    <property type="entry name" value="PurF"/>
    <property type="match status" value="1"/>
</dbReference>
<dbReference type="Pfam" id="PF13537">
    <property type="entry name" value="GATase_7"/>
    <property type="match status" value="1"/>
</dbReference>
<feature type="binding site" evidence="7 11">
    <location>
        <position position="443"/>
    </location>
    <ligand>
        <name>[4Fe-4S] cluster</name>
        <dbReference type="ChEBI" id="CHEBI:49883"/>
    </ligand>
</feature>
<dbReference type="GO" id="GO:0000287">
    <property type="term" value="F:magnesium ion binding"/>
    <property type="evidence" value="ECO:0007669"/>
    <property type="project" value="UniProtKB-UniRule"/>
</dbReference>
<keyword evidence="3 7" id="KW-0328">Glycosyltransferase</keyword>
<feature type="binding site" evidence="7 10">
    <location>
        <position position="290"/>
    </location>
    <ligand>
        <name>Mg(2+)</name>
        <dbReference type="ChEBI" id="CHEBI:18420"/>
    </ligand>
</feature>
<organism evidence="13 14">
    <name type="scientific">Candidatus Onthocola gallistercoris</name>
    <dbReference type="NCBI Taxonomy" id="2840876"/>
    <lineage>
        <taxon>Bacteria</taxon>
        <taxon>Bacillati</taxon>
        <taxon>Bacillota</taxon>
        <taxon>Bacilli</taxon>
        <taxon>Candidatus Onthocola</taxon>
    </lineage>
</organism>
<dbReference type="SUPFAM" id="SSF56235">
    <property type="entry name" value="N-terminal nucleophile aminohydrolases (Ntn hydrolases)"/>
    <property type="match status" value="1"/>
</dbReference>
<dbReference type="Proteomes" id="UP000824164">
    <property type="component" value="Unassembled WGS sequence"/>
</dbReference>
<dbReference type="InterPro" id="IPR029055">
    <property type="entry name" value="Ntn_hydrolases_N"/>
</dbReference>
<dbReference type="PROSITE" id="PS51278">
    <property type="entry name" value="GATASE_TYPE_2"/>
    <property type="match status" value="1"/>
</dbReference>
<dbReference type="InterPro" id="IPR005854">
    <property type="entry name" value="PurF"/>
</dbReference>
<keyword evidence="7 11" id="KW-0408">Iron</keyword>
<dbReference type="CDD" id="cd06223">
    <property type="entry name" value="PRTases_typeI"/>
    <property type="match status" value="1"/>
</dbReference>
<keyword evidence="6 7" id="KW-0315">Glutamine amidotransferase</keyword>
<dbReference type="SUPFAM" id="SSF53271">
    <property type="entry name" value="PRTase-like"/>
    <property type="match status" value="1"/>
</dbReference>
<reference evidence="13" key="1">
    <citation type="submission" date="2020-10" db="EMBL/GenBank/DDBJ databases">
        <authorList>
            <person name="Gilroy R."/>
        </authorList>
    </citation>
    <scope>NUCLEOTIDE SEQUENCE</scope>
    <source>
        <strain evidence="13">CHK187-14744</strain>
    </source>
</reference>
<evidence type="ECO:0000256" key="2">
    <source>
        <dbReference type="ARBA" id="ARBA00010138"/>
    </source>
</evidence>
<evidence type="ECO:0000259" key="12">
    <source>
        <dbReference type="PROSITE" id="PS51278"/>
    </source>
</evidence>
<dbReference type="InterPro" id="IPR029057">
    <property type="entry name" value="PRTase-like"/>
</dbReference>
<comment type="function">
    <text evidence="7">Catalyzes the formation of phosphoribosylamine from phosphoribosylpyrophosphate (PRPP) and glutamine.</text>
</comment>
<feature type="binding site" evidence="7 11">
    <location>
        <position position="389"/>
    </location>
    <ligand>
        <name>[4Fe-4S] cluster</name>
        <dbReference type="ChEBI" id="CHEBI:49883"/>
    </ligand>
</feature>
<comment type="cofactor">
    <cofactor evidence="7 10">
        <name>Mg(2+)</name>
        <dbReference type="ChEBI" id="CHEBI:18420"/>
    </cofactor>
    <text evidence="7 10">Binds 1 Mg(2+) ion per subunit.</text>
</comment>
<dbReference type="Pfam" id="PF00156">
    <property type="entry name" value="Pribosyltran"/>
    <property type="match status" value="1"/>
</dbReference>
<comment type="pathway">
    <text evidence="1 7 8">Purine metabolism; IMP biosynthesis via de novo pathway; N(1)-(5-phospho-D-ribosyl)glycinamide from 5-phospho-alpha-D-ribose 1-diphosphate: step 1/2.</text>
</comment>
<dbReference type="GO" id="GO:0009113">
    <property type="term" value="P:purine nucleobase biosynthetic process"/>
    <property type="evidence" value="ECO:0007669"/>
    <property type="project" value="UniProtKB-UniRule"/>
</dbReference>
<proteinExistence type="inferred from homology"/>
<dbReference type="NCBIfam" id="TIGR01134">
    <property type="entry name" value="purF"/>
    <property type="match status" value="1"/>
</dbReference>
<evidence type="ECO:0000256" key="3">
    <source>
        <dbReference type="ARBA" id="ARBA00022676"/>
    </source>
</evidence>
<accession>A0A9D1HHQ0</accession>
<reference evidence="13" key="2">
    <citation type="journal article" date="2021" name="PeerJ">
        <title>Extensive microbial diversity within the chicken gut microbiome revealed by metagenomics and culture.</title>
        <authorList>
            <person name="Gilroy R."/>
            <person name="Ravi A."/>
            <person name="Getino M."/>
            <person name="Pursley I."/>
            <person name="Horton D.L."/>
            <person name="Alikhan N.F."/>
            <person name="Baker D."/>
            <person name="Gharbi K."/>
            <person name="Hall N."/>
            <person name="Watson M."/>
            <person name="Adriaenssens E.M."/>
            <person name="Foster-Nyarko E."/>
            <person name="Jarju S."/>
            <person name="Secka A."/>
            <person name="Antonio M."/>
            <person name="Oren A."/>
            <person name="Chaudhuri R.R."/>
            <person name="La Ragione R."/>
            <person name="Hildebrand F."/>
            <person name="Pallen M.J."/>
        </authorList>
    </citation>
    <scope>NUCLEOTIDE SEQUENCE</scope>
    <source>
        <strain evidence="13">CHK187-14744</strain>
    </source>
</reference>
<keyword evidence="5 7" id="KW-0658">Purine biosynthesis</keyword>
<dbReference type="InterPro" id="IPR000836">
    <property type="entry name" value="PRTase_dom"/>
</dbReference>
<keyword evidence="7" id="KW-0004">4Fe-4S</keyword>
<dbReference type="GO" id="GO:0006189">
    <property type="term" value="P:'de novo' IMP biosynthetic process"/>
    <property type="evidence" value="ECO:0007669"/>
    <property type="project" value="UniProtKB-UniRule"/>
</dbReference>
<dbReference type="GO" id="GO:0004044">
    <property type="term" value="F:amidophosphoribosyltransferase activity"/>
    <property type="evidence" value="ECO:0007669"/>
    <property type="project" value="UniProtKB-UniRule"/>
</dbReference>
<evidence type="ECO:0000256" key="7">
    <source>
        <dbReference type="HAMAP-Rule" id="MF_01931"/>
    </source>
</evidence>
<evidence type="ECO:0000256" key="4">
    <source>
        <dbReference type="ARBA" id="ARBA00022679"/>
    </source>
</evidence>
<comment type="similarity">
    <text evidence="2 7 8">In the C-terminal section; belongs to the purine/pyrimidine phosphoribosyltransferase family.</text>
</comment>
<evidence type="ECO:0000256" key="8">
    <source>
        <dbReference type="PIRNR" id="PIRNR000485"/>
    </source>
</evidence>
<dbReference type="InterPro" id="IPR017932">
    <property type="entry name" value="GATase_2_dom"/>
</dbReference>
<evidence type="ECO:0000256" key="11">
    <source>
        <dbReference type="PIRSR" id="PIRSR000485-3"/>
    </source>
</evidence>
<feature type="domain" description="Glutamine amidotransferase type-2" evidence="12">
    <location>
        <begin position="4"/>
        <end position="227"/>
    </location>
</feature>
<keyword evidence="7 11" id="KW-0411">Iron-sulfur</keyword>
<comment type="cofactor">
    <cofactor evidence="7 11">
        <name>[4Fe-4S] cluster</name>
        <dbReference type="ChEBI" id="CHEBI:49883"/>
    </cofactor>
    <text evidence="7 11">Binds 1 [4Fe-4S] cluster per subunit.</text>
</comment>
<protein>
    <recommendedName>
        <fullName evidence="7">Amidophosphoribosyltransferase</fullName>
        <shortName evidence="7">ATase</shortName>
        <ecNumber evidence="7">2.4.2.14</ecNumber>
    </recommendedName>
    <alternativeName>
        <fullName evidence="7">Glutamine phosphoribosylpyrophosphate amidotransferase</fullName>
        <shortName evidence="7">GPATase</shortName>
    </alternativeName>
</protein>
<evidence type="ECO:0000313" key="13">
    <source>
        <dbReference type="EMBL" id="HIU03479.1"/>
    </source>
</evidence>
<keyword evidence="7 10" id="KW-0460">Magnesium</keyword>
<feature type="binding site" evidence="7 11">
    <location>
        <position position="440"/>
    </location>
    <ligand>
        <name>[4Fe-4S] cluster</name>
        <dbReference type="ChEBI" id="CHEBI:49883"/>
    </ligand>
</feature>
<dbReference type="EMBL" id="DVLT01000057">
    <property type="protein sequence ID" value="HIU03479.1"/>
    <property type="molecule type" value="Genomic_DNA"/>
</dbReference>
<evidence type="ECO:0000256" key="6">
    <source>
        <dbReference type="ARBA" id="ARBA00022962"/>
    </source>
</evidence>
<dbReference type="GO" id="GO:0051539">
    <property type="term" value="F:4 iron, 4 sulfur cluster binding"/>
    <property type="evidence" value="ECO:0007669"/>
    <property type="project" value="UniProtKB-KW"/>
</dbReference>
<feature type="binding site" evidence="7 10">
    <location>
        <position position="352"/>
    </location>
    <ligand>
        <name>Mg(2+)</name>
        <dbReference type="ChEBI" id="CHEBI:18420"/>
    </ligand>
</feature>